<dbReference type="Proteomes" id="UP000007129">
    <property type="component" value="Unassembled WGS sequence"/>
</dbReference>
<sequence length="155" mass="16907">MGFVASPKGQHLPKQRPGWEGPVKLRKAVFPNIEASMDVNIMPIRHGQCVAFPMTTEFGLGSNRVFLTLRDLLAGIAGNVCGAGPTASCFLYTETWAHEIDMDIEETRVAVKIKGDDVLEALDGFNSQNLLLRGNSQWQKKARKPGGTHPGMGMD</sequence>
<evidence type="ECO:0000313" key="2">
    <source>
        <dbReference type="EMBL" id="EKG09778.1"/>
    </source>
</evidence>
<name>K2R6F4_MACPH</name>
<evidence type="ECO:0000256" key="1">
    <source>
        <dbReference type="SAM" id="MobiDB-lite"/>
    </source>
</evidence>
<gene>
    <name evidence="2" type="ORF">MPH_13137</name>
</gene>
<dbReference type="InParanoid" id="K2R6F4"/>
<reference evidence="2 3" key="1">
    <citation type="journal article" date="2012" name="BMC Genomics">
        <title>Tools to kill: Genome of one of the most destructive plant pathogenic fungi Macrophomina phaseolina.</title>
        <authorList>
            <person name="Islam M.S."/>
            <person name="Haque M.S."/>
            <person name="Islam M.M."/>
            <person name="Emdad E.M."/>
            <person name="Halim A."/>
            <person name="Hossen Q.M.M."/>
            <person name="Hossain M.Z."/>
            <person name="Ahmed B."/>
            <person name="Rahim S."/>
            <person name="Rahman M.S."/>
            <person name="Alam M.M."/>
            <person name="Hou S."/>
            <person name="Wan X."/>
            <person name="Saito J.A."/>
            <person name="Alam M."/>
        </authorList>
    </citation>
    <scope>NUCLEOTIDE SEQUENCE [LARGE SCALE GENOMIC DNA]</scope>
    <source>
        <strain evidence="2 3">MS6</strain>
    </source>
</reference>
<accession>K2R6F4</accession>
<evidence type="ECO:0000313" key="3">
    <source>
        <dbReference type="Proteomes" id="UP000007129"/>
    </source>
</evidence>
<feature type="region of interest" description="Disordered" evidence="1">
    <location>
        <begin position="1"/>
        <end position="20"/>
    </location>
</feature>
<dbReference type="EMBL" id="AHHD01000568">
    <property type="protein sequence ID" value="EKG09778.1"/>
    <property type="molecule type" value="Genomic_DNA"/>
</dbReference>
<proteinExistence type="predicted"/>
<organism evidence="2 3">
    <name type="scientific">Macrophomina phaseolina (strain MS6)</name>
    <name type="common">Charcoal rot fungus</name>
    <dbReference type="NCBI Taxonomy" id="1126212"/>
    <lineage>
        <taxon>Eukaryota</taxon>
        <taxon>Fungi</taxon>
        <taxon>Dikarya</taxon>
        <taxon>Ascomycota</taxon>
        <taxon>Pezizomycotina</taxon>
        <taxon>Dothideomycetes</taxon>
        <taxon>Dothideomycetes incertae sedis</taxon>
        <taxon>Botryosphaeriales</taxon>
        <taxon>Botryosphaeriaceae</taxon>
        <taxon>Macrophomina</taxon>
    </lineage>
</organism>
<protein>
    <submittedName>
        <fullName evidence="2">Uncharacterized protein</fullName>
    </submittedName>
</protein>
<dbReference type="AlphaFoldDB" id="K2R6F4"/>
<dbReference type="HOGENOM" id="CLU_1695832_0_0_1"/>
<dbReference type="VEuPathDB" id="FungiDB:MPH_13137"/>
<comment type="caution">
    <text evidence="2">The sequence shown here is derived from an EMBL/GenBank/DDBJ whole genome shotgun (WGS) entry which is preliminary data.</text>
</comment>